<evidence type="ECO:0000313" key="2">
    <source>
        <dbReference type="Proteomes" id="UP001057877"/>
    </source>
</evidence>
<accession>A0ABY5S2N4</accession>
<reference evidence="1" key="1">
    <citation type="submission" date="2022-01" db="EMBL/GenBank/DDBJ databases">
        <title>Paenibacillus spongiae sp. nov., isolated from marine sponge.</title>
        <authorList>
            <person name="Li Z."/>
            <person name="Zhang M."/>
        </authorList>
    </citation>
    <scope>NUCLEOTIDE SEQUENCE</scope>
    <source>
        <strain evidence="1">PHS-Z3</strain>
    </source>
</reference>
<keyword evidence="2" id="KW-1185">Reference proteome</keyword>
<organism evidence="1 2">
    <name type="scientific">Paenibacillus spongiae</name>
    <dbReference type="NCBI Taxonomy" id="2909671"/>
    <lineage>
        <taxon>Bacteria</taxon>
        <taxon>Bacillati</taxon>
        <taxon>Bacillota</taxon>
        <taxon>Bacilli</taxon>
        <taxon>Bacillales</taxon>
        <taxon>Paenibacillaceae</taxon>
        <taxon>Paenibacillus</taxon>
    </lineage>
</organism>
<dbReference type="RefSeq" id="WP_258384238.1">
    <property type="nucleotide sequence ID" value="NZ_CP091430.1"/>
</dbReference>
<dbReference type="Proteomes" id="UP001057877">
    <property type="component" value="Chromosome"/>
</dbReference>
<name>A0ABY5S2N4_9BACL</name>
<evidence type="ECO:0000313" key="1">
    <source>
        <dbReference type="EMBL" id="UVI28151.1"/>
    </source>
</evidence>
<gene>
    <name evidence="1" type="ORF">L1F29_22195</name>
</gene>
<proteinExistence type="predicted"/>
<sequence>MKELTTAAHLMAAMAEDKNIIIYYKDGSIADYGGPIEVITENAVKVNGMYYLNAACRYYLQ</sequence>
<protein>
    <submittedName>
        <fullName evidence="1">Uncharacterized protein</fullName>
    </submittedName>
</protein>
<dbReference type="EMBL" id="CP091430">
    <property type="protein sequence ID" value="UVI28151.1"/>
    <property type="molecule type" value="Genomic_DNA"/>
</dbReference>